<feature type="chain" id="PRO_5039626543" evidence="2">
    <location>
        <begin position="23"/>
        <end position="348"/>
    </location>
</feature>
<dbReference type="InterPro" id="IPR019606">
    <property type="entry name" value="GerMN"/>
</dbReference>
<dbReference type="Pfam" id="PF10646">
    <property type="entry name" value="Germane"/>
    <property type="match status" value="2"/>
</dbReference>
<dbReference type="SMART" id="SM00909">
    <property type="entry name" value="Germane"/>
    <property type="match status" value="2"/>
</dbReference>
<proteinExistence type="predicted"/>
<feature type="domain" description="GerMN" evidence="3">
    <location>
        <begin position="239"/>
        <end position="328"/>
    </location>
</feature>
<feature type="region of interest" description="Disordered" evidence="1">
    <location>
        <begin position="329"/>
        <end position="348"/>
    </location>
</feature>
<sequence>MRKSWRAGMPFVALSLSLMVTGCGIGGEKTGNELDPPKVNYVKEGKSLDKNGQKAAAENGVKRQLYLFDSNNMVVPQVMALPKNDASAKQVLQYLVKDGPVSNMLPNGFQAVLPADTEVMGVSIKDGTAVANFSKEFKDYRAEDESKILQAITFTLTQFKDVKNVKIQIEGKNQNAMPVNNTPIHSGVSRADGINLEMGSTADVTNSELVTLYFLAQTNDQTYYVPVTRRIADTGSDRVTATIQQLIEGPSERSGLLSDFQGDVSLLSTPVVKDGVVTLNFNKAVLGNKEEHMITDAVLNSIVLSLTDIKGVKQVAIQVDGKSKVMNEKGKQLTAPVSRPESVNTGEF</sequence>
<keyword evidence="2" id="KW-0732">Signal</keyword>
<organism evidence="4 5">
    <name type="scientific">Fictibacillus aquaticus</name>
    <dbReference type="NCBI Taxonomy" id="2021314"/>
    <lineage>
        <taxon>Bacteria</taxon>
        <taxon>Bacillati</taxon>
        <taxon>Bacillota</taxon>
        <taxon>Bacilli</taxon>
        <taxon>Bacillales</taxon>
        <taxon>Fictibacillaceae</taxon>
        <taxon>Fictibacillus</taxon>
    </lineage>
</organism>
<name>A0A235F9V9_9BACL</name>
<evidence type="ECO:0000256" key="1">
    <source>
        <dbReference type="SAM" id="MobiDB-lite"/>
    </source>
</evidence>
<dbReference type="EMBL" id="NOII01000002">
    <property type="protein sequence ID" value="OYD58106.1"/>
    <property type="molecule type" value="Genomic_DNA"/>
</dbReference>
<dbReference type="Proteomes" id="UP000215059">
    <property type="component" value="Unassembled WGS sequence"/>
</dbReference>
<reference evidence="4 5" key="1">
    <citation type="submission" date="2017-07" db="EMBL/GenBank/DDBJ databases">
        <title>Fictibacillus sp. nov. GDSW-R2A3 Genome sequencing and assembly.</title>
        <authorList>
            <person name="Mayilraj S."/>
        </authorList>
    </citation>
    <scope>NUCLEOTIDE SEQUENCE [LARGE SCALE GENOMIC DNA]</scope>
    <source>
        <strain evidence="4 5">GDSW-R2A3</strain>
    </source>
</reference>
<dbReference type="AlphaFoldDB" id="A0A235F9V9"/>
<feature type="signal peptide" evidence="2">
    <location>
        <begin position="1"/>
        <end position="22"/>
    </location>
</feature>
<keyword evidence="5" id="KW-1185">Reference proteome</keyword>
<dbReference type="OrthoDB" id="1715058at2"/>
<gene>
    <name evidence="4" type="ORF">CGZ90_09495</name>
</gene>
<comment type="caution">
    <text evidence="4">The sequence shown here is derived from an EMBL/GenBank/DDBJ whole genome shotgun (WGS) entry which is preliminary data.</text>
</comment>
<dbReference type="RefSeq" id="WP_094252183.1">
    <property type="nucleotide sequence ID" value="NZ_JBHLXL010000001.1"/>
</dbReference>
<evidence type="ECO:0000313" key="4">
    <source>
        <dbReference type="EMBL" id="OYD58106.1"/>
    </source>
</evidence>
<protein>
    <submittedName>
        <fullName evidence="4">Sporulation protein</fullName>
    </submittedName>
</protein>
<feature type="domain" description="GerMN" evidence="3">
    <location>
        <begin position="88"/>
        <end position="178"/>
    </location>
</feature>
<evidence type="ECO:0000313" key="5">
    <source>
        <dbReference type="Proteomes" id="UP000215059"/>
    </source>
</evidence>
<evidence type="ECO:0000259" key="3">
    <source>
        <dbReference type="SMART" id="SM00909"/>
    </source>
</evidence>
<accession>A0A235F9V9</accession>
<evidence type="ECO:0000256" key="2">
    <source>
        <dbReference type="SAM" id="SignalP"/>
    </source>
</evidence>
<dbReference type="PROSITE" id="PS51257">
    <property type="entry name" value="PROKAR_LIPOPROTEIN"/>
    <property type="match status" value="1"/>
</dbReference>